<feature type="non-terminal residue" evidence="4">
    <location>
        <position position="1"/>
    </location>
</feature>
<keyword evidence="1" id="KW-0677">Repeat</keyword>
<keyword evidence="2 3" id="KW-0040">ANK repeat</keyword>
<reference evidence="4 5" key="1">
    <citation type="submission" date="2015-10" db="EMBL/GenBank/DDBJ databases">
        <title>Full genome of DAOMC 229536 Phialocephala scopiformis, a fungal endophyte of spruce producing the potent anti-insectan compound rugulosin.</title>
        <authorList>
            <consortium name="DOE Joint Genome Institute"/>
            <person name="Walker A.K."/>
            <person name="Frasz S.L."/>
            <person name="Seifert K.A."/>
            <person name="Miller J.D."/>
            <person name="Mondo S.J."/>
            <person name="Labutti K."/>
            <person name="Lipzen A."/>
            <person name="Dockter R."/>
            <person name="Kennedy M."/>
            <person name="Grigoriev I.V."/>
            <person name="Spatafora J.W."/>
        </authorList>
    </citation>
    <scope>NUCLEOTIDE SEQUENCE [LARGE SCALE GENOMIC DNA]</scope>
    <source>
        <strain evidence="4 5">CBS 120377</strain>
    </source>
</reference>
<dbReference type="Proteomes" id="UP000070700">
    <property type="component" value="Unassembled WGS sequence"/>
</dbReference>
<gene>
    <name evidence="4" type="ORF">LY89DRAFT_538821</name>
</gene>
<evidence type="ECO:0000256" key="3">
    <source>
        <dbReference type="PROSITE-ProRule" id="PRU00023"/>
    </source>
</evidence>
<dbReference type="OrthoDB" id="5428966at2759"/>
<feature type="repeat" description="ANK" evidence="3">
    <location>
        <begin position="70"/>
        <end position="102"/>
    </location>
</feature>
<dbReference type="KEGG" id="psco:LY89DRAFT_538821"/>
<dbReference type="GO" id="GO:0010468">
    <property type="term" value="P:regulation of gene expression"/>
    <property type="evidence" value="ECO:0007669"/>
    <property type="project" value="TreeGrafter"/>
</dbReference>
<feature type="non-terminal residue" evidence="4">
    <location>
        <position position="114"/>
    </location>
</feature>
<keyword evidence="5" id="KW-1185">Reference proteome</keyword>
<evidence type="ECO:0000313" key="4">
    <source>
        <dbReference type="EMBL" id="KUJ07770.1"/>
    </source>
</evidence>
<dbReference type="GeneID" id="28817863"/>
<dbReference type="RefSeq" id="XP_018062125.1">
    <property type="nucleotide sequence ID" value="XM_018208137.1"/>
</dbReference>
<dbReference type="Pfam" id="PF12796">
    <property type="entry name" value="Ank_2"/>
    <property type="match status" value="1"/>
</dbReference>
<organism evidence="4 5">
    <name type="scientific">Mollisia scopiformis</name>
    <name type="common">Conifer needle endophyte fungus</name>
    <name type="synonym">Phialocephala scopiformis</name>
    <dbReference type="NCBI Taxonomy" id="149040"/>
    <lineage>
        <taxon>Eukaryota</taxon>
        <taxon>Fungi</taxon>
        <taxon>Dikarya</taxon>
        <taxon>Ascomycota</taxon>
        <taxon>Pezizomycotina</taxon>
        <taxon>Leotiomycetes</taxon>
        <taxon>Helotiales</taxon>
        <taxon>Mollisiaceae</taxon>
        <taxon>Mollisia</taxon>
    </lineage>
</organism>
<sequence>FNILHVAARYGHIGLAKFILQQSLIDDIDCRAHSQDTALVFAAFYHYPSSAEIVRLLLSAGADVDAPGQRNKRPIHWAADVGNIEVIKVLLEHHCSLVPDDTGMTPQWRALKYG</sequence>
<dbReference type="InterPro" id="IPR036770">
    <property type="entry name" value="Ankyrin_rpt-contain_sf"/>
</dbReference>
<dbReference type="GO" id="GO:0005634">
    <property type="term" value="C:nucleus"/>
    <property type="evidence" value="ECO:0007669"/>
    <property type="project" value="TreeGrafter"/>
</dbReference>
<dbReference type="PROSITE" id="PS50088">
    <property type="entry name" value="ANK_REPEAT"/>
    <property type="match status" value="2"/>
</dbReference>
<dbReference type="InParanoid" id="A0A132B5T8"/>
<name>A0A132B5T8_MOLSC</name>
<feature type="repeat" description="ANK" evidence="3">
    <location>
        <begin position="34"/>
        <end position="69"/>
    </location>
</feature>
<protein>
    <submittedName>
        <fullName evidence="4">Ankyrin</fullName>
    </submittedName>
</protein>
<dbReference type="SUPFAM" id="SSF48403">
    <property type="entry name" value="Ankyrin repeat"/>
    <property type="match status" value="1"/>
</dbReference>
<accession>A0A132B5T8</accession>
<evidence type="ECO:0000313" key="5">
    <source>
        <dbReference type="Proteomes" id="UP000070700"/>
    </source>
</evidence>
<evidence type="ECO:0000256" key="1">
    <source>
        <dbReference type="ARBA" id="ARBA00022737"/>
    </source>
</evidence>
<dbReference type="Gene3D" id="1.25.40.20">
    <property type="entry name" value="Ankyrin repeat-containing domain"/>
    <property type="match status" value="1"/>
</dbReference>
<dbReference type="Pfam" id="PF00023">
    <property type="entry name" value="Ank"/>
    <property type="match status" value="1"/>
</dbReference>
<dbReference type="AlphaFoldDB" id="A0A132B5T8"/>
<dbReference type="PANTHER" id="PTHR24124">
    <property type="entry name" value="ANKYRIN REPEAT FAMILY A"/>
    <property type="match status" value="1"/>
</dbReference>
<dbReference type="PROSITE" id="PS50297">
    <property type="entry name" value="ANK_REP_REGION"/>
    <property type="match status" value="1"/>
</dbReference>
<dbReference type="PANTHER" id="PTHR24124:SF14">
    <property type="entry name" value="CHROMOSOME UNDETERMINED SCAFFOLD_25, WHOLE GENOME SHOTGUN SEQUENCE"/>
    <property type="match status" value="1"/>
</dbReference>
<proteinExistence type="predicted"/>
<dbReference type="InterPro" id="IPR002110">
    <property type="entry name" value="Ankyrin_rpt"/>
</dbReference>
<dbReference type="SMART" id="SM00248">
    <property type="entry name" value="ANK"/>
    <property type="match status" value="3"/>
</dbReference>
<dbReference type="EMBL" id="KQ947438">
    <property type="protein sequence ID" value="KUJ07770.1"/>
    <property type="molecule type" value="Genomic_DNA"/>
</dbReference>
<evidence type="ECO:0000256" key="2">
    <source>
        <dbReference type="ARBA" id="ARBA00023043"/>
    </source>
</evidence>